<feature type="region of interest" description="Disordered" evidence="7">
    <location>
        <begin position="441"/>
        <end position="492"/>
    </location>
</feature>
<dbReference type="InterPro" id="IPR024036">
    <property type="entry name" value="tRNA-dHydroUridine_Synthase_C"/>
</dbReference>
<protein>
    <submittedName>
        <fullName evidence="9">tRNA-dihydrouridine synthase B</fullName>
        <ecNumber evidence="9">1.-.-.-</ecNumber>
    </submittedName>
</protein>
<dbReference type="EMBL" id="FP565814">
    <property type="protein sequence ID" value="CBH25662.1"/>
    <property type="molecule type" value="Genomic_DNA"/>
</dbReference>
<evidence type="ECO:0000259" key="8">
    <source>
        <dbReference type="Pfam" id="PF01207"/>
    </source>
</evidence>
<feature type="compositionally biased region" description="Polar residues" evidence="7">
    <location>
        <begin position="25"/>
        <end position="36"/>
    </location>
</feature>
<dbReference type="NCBIfam" id="TIGR00737">
    <property type="entry name" value="nifR3_yhdG"/>
    <property type="match status" value="1"/>
</dbReference>
<dbReference type="KEGG" id="srm:SRM_02741"/>
<dbReference type="CDD" id="cd02801">
    <property type="entry name" value="DUS_like_FMN"/>
    <property type="match status" value="1"/>
</dbReference>
<keyword evidence="4" id="KW-0819">tRNA processing</keyword>
<feature type="domain" description="DUS-like FMN-binding" evidence="8">
    <location>
        <begin position="128"/>
        <end position="428"/>
    </location>
</feature>
<name>D5HCA7_SALRM</name>
<dbReference type="GO" id="GO:0003723">
    <property type="term" value="F:RNA binding"/>
    <property type="evidence" value="ECO:0007669"/>
    <property type="project" value="TreeGrafter"/>
</dbReference>
<dbReference type="EC" id="1.-.-.-" evidence="9"/>
<sequence length="492" mass="54980">MMTVPQKPQLPIDRRSMRLGPPQPVSSTASGASRPSESGRRREKRCSSDMKARRSRKKRPCTQRTNERPEWVQALVKRANVQRFSTLSEPPSARNAFLDTLQHTATNQVGPVSMRIGHLDFDDRPLFLAPMEDVSDPPFRILCKRYGADMMYTEFVSSAGLLREQEHEHQKLEIFDEERPIGIQVWGGGIDEVRNATPMVDAAGPDVIDINFGCPVRKIVQKDGGAGVLRNLDKMRNITAAVMEEATRPVTVKTRLGWDDDSIHIVDVARMLEDMGVAALTVHARTREQKYKGDARWEWLRTIKEEGTRDMPFIGNGDALDPEAIEAMFEETGVDGVMLGRGALGNPWIFERAKKYMETGELPPPPDWEERVQVVAEHLSLKCEWLGERTGVMEMRKNYSSYFKGFRNASTLRHELMQPETKAGVLEVMLNFKPDAPDIQVPAAKLPEETADPDAVDTKKPDVPDDLPSPGGDGADPEVGTKKAELPASMAS</sequence>
<dbReference type="AlphaFoldDB" id="D5HCA7"/>
<comment type="cofactor">
    <cofactor evidence="1">
        <name>FMN</name>
        <dbReference type="ChEBI" id="CHEBI:58210"/>
    </cofactor>
</comment>
<dbReference type="Pfam" id="PF01207">
    <property type="entry name" value="Dus"/>
    <property type="match status" value="1"/>
</dbReference>
<dbReference type="InterPro" id="IPR018517">
    <property type="entry name" value="tRNA_hU_synthase_CS"/>
</dbReference>
<dbReference type="PANTHER" id="PTHR45846">
    <property type="entry name" value="TRNA-DIHYDROURIDINE(47) SYNTHASE [NAD(P)(+)]-LIKE"/>
    <property type="match status" value="1"/>
</dbReference>
<evidence type="ECO:0000256" key="7">
    <source>
        <dbReference type="SAM" id="MobiDB-lite"/>
    </source>
</evidence>
<keyword evidence="3" id="KW-0288">FMN</keyword>
<dbReference type="PATRIC" id="fig|761659.10.peg.2992"/>
<evidence type="ECO:0000256" key="4">
    <source>
        <dbReference type="ARBA" id="ARBA00022694"/>
    </source>
</evidence>
<organism evidence="9 10">
    <name type="scientific">Salinibacter ruber (strain M8)</name>
    <dbReference type="NCBI Taxonomy" id="761659"/>
    <lineage>
        <taxon>Bacteria</taxon>
        <taxon>Pseudomonadati</taxon>
        <taxon>Rhodothermota</taxon>
        <taxon>Rhodothermia</taxon>
        <taxon>Rhodothermales</taxon>
        <taxon>Salinibacteraceae</taxon>
        <taxon>Salinibacter</taxon>
    </lineage>
</organism>
<feature type="region of interest" description="Disordered" evidence="7">
    <location>
        <begin position="1"/>
        <end position="67"/>
    </location>
</feature>
<feature type="compositionally biased region" description="Basic and acidic residues" evidence="7">
    <location>
        <begin position="37"/>
        <end position="52"/>
    </location>
</feature>
<dbReference type="Gene3D" id="1.10.1200.80">
    <property type="entry name" value="Putative flavin oxidoreducatase, domain 2"/>
    <property type="match status" value="1"/>
</dbReference>
<evidence type="ECO:0000256" key="1">
    <source>
        <dbReference type="ARBA" id="ARBA00001917"/>
    </source>
</evidence>
<evidence type="ECO:0000256" key="6">
    <source>
        <dbReference type="ARBA" id="ARBA00023002"/>
    </source>
</evidence>
<dbReference type="GO" id="GO:0050660">
    <property type="term" value="F:flavin adenine dinucleotide binding"/>
    <property type="evidence" value="ECO:0007669"/>
    <property type="project" value="InterPro"/>
</dbReference>
<dbReference type="PANTHER" id="PTHR45846:SF1">
    <property type="entry name" value="TRNA-DIHYDROURIDINE(47) SYNTHASE [NAD(P)(+)]-LIKE"/>
    <property type="match status" value="1"/>
</dbReference>
<proteinExistence type="predicted"/>
<dbReference type="PROSITE" id="PS01136">
    <property type="entry name" value="UPF0034"/>
    <property type="match status" value="1"/>
</dbReference>
<keyword evidence="5" id="KW-0521">NADP</keyword>
<dbReference type="GO" id="GO:0017150">
    <property type="term" value="F:tRNA dihydrouridine synthase activity"/>
    <property type="evidence" value="ECO:0007669"/>
    <property type="project" value="InterPro"/>
</dbReference>
<dbReference type="InterPro" id="IPR035587">
    <property type="entry name" value="DUS-like_FMN-bd"/>
</dbReference>
<evidence type="ECO:0000256" key="5">
    <source>
        <dbReference type="ARBA" id="ARBA00022857"/>
    </source>
</evidence>
<evidence type="ECO:0000256" key="3">
    <source>
        <dbReference type="ARBA" id="ARBA00022643"/>
    </source>
</evidence>
<dbReference type="Gene3D" id="3.20.20.70">
    <property type="entry name" value="Aldolase class I"/>
    <property type="match status" value="1"/>
</dbReference>
<dbReference type="InterPro" id="IPR013785">
    <property type="entry name" value="Aldolase_TIM"/>
</dbReference>
<keyword evidence="2" id="KW-0285">Flavoprotein</keyword>
<dbReference type="Proteomes" id="UP000000933">
    <property type="component" value="Chromosome"/>
</dbReference>
<accession>D5HCA7</accession>
<reference evidence="9 10" key="1">
    <citation type="journal article" date="2010" name="ISME J.">
        <title>Fine-scale evolution: genomic, phenotypic and ecological differentiation in two coexisting Salinibacter ruber strains.</title>
        <authorList>
            <person name="Pena A."/>
            <person name="Teeling H."/>
            <person name="Huerta-Cepas J."/>
            <person name="Santos F."/>
            <person name="Yarza P."/>
            <person name="Brito-Echeverria J."/>
            <person name="Lucio M."/>
            <person name="Schmitt-Kopplin P."/>
            <person name="Meseguer I."/>
            <person name="Schenowitz C."/>
            <person name="Dossat C."/>
            <person name="Barbe V."/>
            <person name="Dopazo J."/>
            <person name="Rossello-Mora R."/>
            <person name="Schuler M."/>
            <person name="Glockner F.O."/>
            <person name="Amann R."/>
            <person name="Gabaldon T."/>
            <person name="Anton J."/>
        </authorList>
    </citation>
    <scope>NUCLEOTIDE SEQUENCE [LARGE SCALE GENOMIC DNA]</scope>
    <source>
        <strain evidence="9 10">M8</strain>
    </source>
</reference>
<dbReference type="HOGENOM" id="CLU_013299_0_6_10"/>
<keyword evidence="6 9" id="KW-0560">Oxidoreductase</keyword>
<evidence type="ECO:0000313" key="9">
    <source>
        <dbReference type="EMBL" id="CBH25662.1"/>
    </source>
</evidence>
<reference evidence="10" key="2">
    <citation type="submission" date="2010-04" db="EMBL/GenBank/DDBJ databases">
        <title>Genome sequence of Salinibacter ruber M8.</title>
        <authorList>
            <consortium name="Genoscope"/>
        </authorList>
    </citation>
    <scope>NUCLEOTIDE SEQUENCE [LARGE SCALE GENOMIC DNA]</scope>
    <source>
        <strain evidence="10">M8</strain>
    </source>
</reference>
<dbReference type="InterPro" id="IPR004652">
    <property type="entry name" value="DusB-like"/>
</dbReference>
<gene>
    <name evidence="9" type="primary">dusB</name>
    <name evidence="9" type="ordered locus">SRM_02741</name>
</gene>
<evidence type="ECO:0000256" key="2">
    <source>
        <dbReference type="ARBA" id="ARBA00022630"/>
    </source>
</evidence>
<dbReference type="SUPFAM" id="SSF51395">
    <property type="entry name" value="FMN-linked oxidoreductases"/>
    <property type="match status" value="1"/>
</dbReference>
<evidence type="ECO:0000313" key="10">
    <source>
        <dbReference type="Proteomes" id="UP000000933"/>
    </source>
</evidence>